<organism evidence="2">
    <name type="scientific">bioreactor metagenome</name>
    <dbReference type="NCBI Taxonomy" id="1076179"/>
    <lineage>
        <taxon>unclassified sequences</taxon>
        <taxon>metagenomes</taxon>
        <taxon>ecological metagenomes</taxon>
    </lineage>
</organism>
<sequence length="93" mass="10804">MMCRVLNIPRSTYYKAHDLSQSNRSLENKSYEEQILSIYEDGNKRYGALKIHRVLLNNGVSISIKRVQRLMKKLGIRSIVCIKLKPYSSDSEI</sequence>
<protein>
    <recommendedName>
        <fullName evidence="1">HTH-like domain-containing protein</fullName>
    </recommendedName>
</protein>
<gene>
    <name evidence="2" type="ORF">SDC9_126649</name>
</gene>
<dbReference type="PANTHER" id="PTHR46889">
    <property type="entry name" value="TRANSPOSASE INSF FOR INSERTION SEQUENCE IS3B-RELATED"/>
    <property type="match status" value="1"/>
</dbReference>
<dbReference type="EMBL" id="VSSQ01029466">
    <property type="protein sequence ID" value="MPM79610.1"/>
    <property type="molecule type" value="Genomic_DNA"/>
</dbReference>
<proteinExistence type="predicted"/>
<dbReference type="InterPro" id="IPR050900">
    <property type="entry name" value="Transposase_IS3/IS150/IS904"/>
</dbReference>
<evidence type="ECO:0000259" key="1">
    <source>
        <dbReference type="Pfam" id="PF13276"/>
    </source>
</evidence>
<dbReference type="AlphaFoldDB" id="A0A645CR89"/>
<dbReference type="InterPro" id="IPR025948">
    <property type="entry name" value="HTH-like_dom"/>
</dbReference>
<name>A0A645CR89_9ZZZZ</name>
<accession>A0A645CR89</accession>
<dbReference type="Pfam" id="PF13276">
    <property type="entry name" value="HTH_21"/>
    <property type="match status" value="1"/>
</dbReference>
<comment type="caution">
    <text evidence="2">The sequence shown here is derived from an EMBL/GenBank/DDBJ whole genome shotgun (WGS) entry which is preliminary data.</text>
</comment>
<evidence type="ECO:0000313" key="2">
    <source>
        <dbReference type="EMBL" id="MPM79610.1"/>
    </source>
</evidence>
<reference evidence="2" key="1">
    <citation type="submission" date="2019-08" db="EMBL/GenBank/DDBJ databases">
        <authorList>
            <person name="Kucharzyk K."/>
            <person name="Murdoch R.W."/>
            <person name="Higgins S."/>
            <person name="Loffler F."/>
        </authorList>
    </citation>
    <scope>NUCLEOTIDE SEQUENCE</scope>
</reference>
<feature type="domain" description="HTH-like" evidence="1">
    <location>
        <begin position="32"/>
        <end position="79"/>
    </location>
</feature>